<evidence type="ECO:0000313" key="1">
    <source>
        <dbReference type="EMBL" id="GFY74598.1"/>
    </source>
</evidence>
<name>A0A8X7CN83_9ARAC</name>
<gene>
    <name evidence="1" type="ORF">TNIN_83551</name>
</gene>
<protein>
    <submittedName>
        <fullName evidence="1">Uncharacterized protein</fullName>
    </submittedName>
</protein>
<sequence length="134" mass="15090">MYSRKGVRPMVCVIGLESSFQRRVPFLNRPITLRRSVVILEGVPKRAIQVWKKAPATVLAVISGMGTASTHLIISPFLNESFYEEKKNNFSLGKDVWGIQSNPPKKKDLVTDSKKRGGTRIVWLTQKIGTAERH</sequence>
<keyword evidence="2" id="KW-1185">Reference proteome</keyword>
<organism evidence="1 2">
    <name type="scientific">Trichonephila inaurata madagascariensis</name>
    <dbReference type="NCBI Taxonomy" id="2747483"/>
    <lineage>
        <taxon>Eukaryota</taxon>
        <taxon>Metazoa</taxon>
        <taxon>Ecdysozoa</taxon>
        <taxon>Arthropoda</taxon>
        <taxon>Chelicerata</taxon>
        <taxon>Arachnida</taxon>
        <taxon>Araneae</taxon>
        <taxon>Araneomorphae</taxon>
        <taxon>Entelegynae</taxon>
        <taxon>Araneoidea</taxon>
        <taxon>Nephilidae</taxon>
        <taxon>Trichonephila</taxon>
        <taxon>Trichonephila inaurata</taxon>
    </lineage>
</organism>
<proteinExistence type="predicted"/>
<dbReference type="OrthoDB" id="7451474at2759"/>
<dbReference type="AlphaFoldDB" id="A0A8X7CN83"/>
<accession>A0A8X7CN83</accession>
<dbReference type="Proteomes" id="UP000886998">
    <property type="component" value="Unassembled WGS sequence"/>
</dbReference>
<reference evidence="1" key="1">
    <citation type="submission" date="2020-08" db="EMBL/GenBank/DDBJ databases">
        <title>Multicomponent nature underlies the extraordinary mechanical properties of spider dragline silk.</title>
        <authorList>
            <person name="Kono N."/>
            <person name="Nakamura H."/>
            <person name="Mori M."/>
            <person name="Yoshida Y."/>
            <person name="Ohtoshi R."/>
            <person name="Malay A.D."/>
            <person name="Moran D.A.P."/>
            <person name="Tomita M."/>
            <person name="Numata K."/>
            <person name="Arakawa K."/>
        </authorList>
    </citation>
    <scope>NUCLEOTIDE SEQUENCE</scope>
</reference>
<evidence type="ECO:0000313" key="2">
    <source>
        <dbReference type="Proteomes" id="UP000886998"/>
    </source>
</evidence>
<comment type="caution">
    <text evidence="1">The sequence shown here is derived from an EMBL/GenBank/DDBJ whole genome shotgun (WGS) entry which is preliminary data.</text>
</comment>
<dbReference type="EMBL" id="BMAV01020834">
    <property type="protein sequence ID" value="GFY74598.1"/>
    <property type="molecule type" value="Genomic_DNA"/>
</dbReference>